<dbReference type="SUPFAM" id="SSF53474">
    <property type="entry name" value="alpha/beta-Hydrolases"/>
    <property type="match status" value="1"/>
</dbReference>
<dbReference type="EMBL" id="JAVREJ010000001">
    <property type="protein sequence ID" value="MDT0347994.1"/>
    <property type="molecule type" value="Genomic_DNA"/>
</dbReference>
<dbReference type="Gene3D" id="3.40.50.1820">
    <property type="entry name" value="alpha/beta hydrolase"/>
    <property type="match status" value="1"/>
</dbReference>
<reference evidence="3" key="1">
    <citation type="submission" date="2023-07" db="EMBL/GenBank/DDBJ databases">
        <title>30 novel species of actinomycetes from the DSMZ collection.</title>
        <authorList>
            <person name="Nouioui I."/>
        </authorList>
    </citation>
    <scope>NUCLEOTIDE SEQUENCE [LARGE SCALE GENOMIC DNA]</scope>
    <source>
        <strain evidence="3">DSM 45834</strain>
    </source>
</reference>
<feature type="domain" description="AB hydrolase-1" evidence="1">
    <location>
        <begin position="25"/>
        <end position="273"/>
    </location>
</feature>
<evidence type="ECO:0000313" key="3">
    <source>
        <dbReference type="Proteomes" id="UP001183202"/>
    </source>
</evidence>
<dbReference type="RefSeq" id="WP_311553895.1">
    <property type="nucleotide sequence ID" value="NZ_JAVREJ010000001.1"/>
</dbReference>
<keyword evidence="2" id="KW-0378">Hydrolase</keyword>
<dbReference type="PANTHER" id="PTHR43433:SF5">
    <property type="entry name" value="AB HYDROLASE-1 DOMAIN-CONTAINING PROTEIN"/>
    <property type="match status" value="1"/>
</dbReference>
<dbReference type="PRINTS" id="PR00111">
    <property type="entry name" value="ABHYDROLASE"/>
</dbReference>
<dbReference type="GO" id="GO:0016787">
    <property type="term" value="F:hydrolase activity"/>
    <property type="evidence" value="ECO:0007669"/>
    <property type="project" value="UniProtKB-KW"/>
</dbReference>
<dbReference type="InterPro" id="IPR000073">
    <property type="entry name" value="AB_hydrolase_1"/>
</dbReference>
<dbReference type="InterPro" id="IPR029058">
    <property type="entry name" value="AB_hydrolase_fold"/>
</dbReference>
<keyword evidence="3" id="KW-1185">Reference proteome</keyword>
<evidence type="ECO:0000259" key="1">
    <source>
        <dbReference type="Pfam" id="PF00561"/>
    </source>
</evidence>
<organism evidence="2 3">
    <name type="scientific">Pseudonocardia charpentierae</name>
    <dbReference type="NCBI Taxonomy" id="3075545"/>
    <lineage>
        <taxon>Bacteria</taxon>
        <taxon>Bacillati</taxon>
        <taxon>Actinomycetota</taxon>
        <taxon>Actinomycetes</taxon>
        <taxon>Pseudonocardiales</taxon>
        <taxon>Pseudonocardiaceae</taxon>
        <taxon>Pseudonocardia</taxon>
    </lineage>
</organism>
<dbReference type="Proteomes" id="UP001183202">
    <property type="component" value="Unassembled WGS sequence"/>
</dbReference>
<dbReference type="Pfam" id="PF00561">
    <property type="entry name" value="Abhydrolase_1"/>
    <property type="match status" value="1"/>
</dbReference>
<comment type="caution">
    <text evidence="2">The sequence shown here is derived from an EMBL/GenBank/DDBJ whole genome shotgun (WGS) entry which is preliminary data.</text>
</comment>
<evidence type="ECO:0000313" key="2">
    <source>
        <dbReference type="EMBL" id="MDT0347994.1"/>
    </source>
</evidence>
<accession>A0ABU2N5K5</accession>
<proteinExistence type="predicted"/>
<protein>
    <submittedName>
        <fullName evidence="2">Alpha/beta hydrolase</fullName>
    </submittedName>
</protein>
<dbReference type="InterPro" id="IPR050471">
    <property type="entry name" value="AB_hydrolase"/>
</dbReference>
<gene>
    <name evidence="2" type="ORF">RM445_00465</name>
</gene>
<sequence length="287" mass="29200">MTEISRNGRTVAVHDLTPGAPADAPVVLMCHAAPGSGSFDPDPEVTAAAGIRLIEVDRPGYGGSDPVKDGFATIGLAADDAAAVLADVLPPGGRAGVAGWSAGGRVALALAARHPELVGRVAVIAAPAPDEEVPWYGDENRAMVDALRGLPPADAVARLTAVFEGMLADAGGGALLGLAGVADADADVLTAPVRERLRAMLDAATAQGVTGMVADLAGYTLADWGFTSSQVAADVLLAYGADDALVPPAHGEWYRDRLPSAQLEIRAGVGHLVVVPVWSRVLAYLVR</sequence>
<name>A0ABU2N5K5_9PSEU</name>
<dbReference type="PANTHER" id="PTHR43433">
    <property type="entry name" value="HYDROLASE, ALPHA/BETA FOLD FAMILY PROTEIN"/>
    <property type="match status" value="1"/>
</dbReference>